<protein>
    <submittedName>
        <fullName evidence="7">Fungal-specific transcription factor domain-containing protein</fullName>
    </submittedName>
</protein>
<dbReference type="Pfam" id="PF04082">
    <property type="entry name" value="Fungal_trans"/>
    <property type="match status" value="1"/>
</dbReference>
<keyword evidence="3" id="KW-0539">Nucleus</keyword>
<evidence type="ECO:0000313" key="7">
    <source>
        <dbReference type="EMBL" id="KAH6685303.1"/>
    </source>
</evidence>
<dbReference type="SMART" id="SM00066">
    <property type="entry name" value="GAL4"/>
    <property type="match status" value="1"/>
</dbReference>
<dbReference type="SUPFAM" id="SSF57701">
    <property type="entry name" value="Zn2/Cys6 DNA-binding domain"/>
    <property type="match status" value="1"/>
</dbReference>
<comment type="subcellular location">
    <subcellularLocation>
        <location evidence="1">Nucleus</location>
    </subcellularLocation>
</comment>
<dbReference type="GO" id="GO:0005634">
    <property type="term" value="C:nucleus"/>
    <property type="evidence" value="ECO:0007669"/>
    <property type="project" value="UniProtKB-SubCell"/>
</dbReference>
<evidence type="ECO:0000256" key="4">
    <source>
        <dbReference type="SAM" id="MobiDB-lite"/>
    </source>
</evidence>
<feature type="region of interest" description="Disordered" evidence="4">
    <location>
        <begin position="1"/>
        <end position="22"/>
    </location>
</feature>
<feature type="region of interest" description="Disordered" evidence="4">
    <location>
        <begin position="64"/>
        <end position="85"/>
    </location>
</feature>
<comment type="caution">
    <text evidence="7">The sequence shown here is derived from an EMBL/GenBank/DDBJ whole genome shotgun (WGS) entry which is preliminary data.</text>
</comment>
<feature type="domain" description="Xylanolytic transcriptional activator regulatory" evidence="6">
    <location>
        <begin position="375"/>
        <end position="449"/>
    </location>
</feature>
<dbReference type="Proteomes" id="UP000770015">
    <property type="component" value="Unassembled WGS sequence"/>
</dbReference>
<evidence type="ECO:0000256" key="3">
    <source>
        <dbReference type="ARBA" id="ARBA00023242"/>
    </source>
</evidence>
<evidence type="ECO:0000259" key="5">
    <source>
        <dbReference type="SMART" id="SM00066"/>
    </source>
</evidence>
<feature type="region of interest" description="Disordered" evidence="4">
    <location>
        <begin position="228"/>
        <end position="247"/>
    </location>
</feature>
<feature type="region of interest" description="Disordered" evidence="4">
    <location>
        <begin position="112"/>
        <end position="164"/>
    </location>
</feature>
<feature type="domain" description="Zn(2)-C6 fungal-type" evidence="5">
    <location>
        <begin position="26"/>
        <end position="72"/>
    </location>
</feature>
<dbReference type="GO" id="GO:0000981">
    <property type="term" value="F:DNA-binding transcription factor activity, RNA polymerase II-specific"/>
    <property type="evidence" value="ECO:0007669"/>
    <property type="project" value="InterPro"/>
</dbReference>
<dbReference type="Gene3D" id="4.10.240.10">
    <property type="entry name" value="Zn(2)-C6 fungal-type DNA-binding domain"/>
    <property type="match status" value="1"/>
</dbReference>
<organism evidence="7 8">
    <name type="scientific">Plectosphaerella plurivora</name>
    <dbReference type="NCBI Taxonomy" id="936078"/>
    <lineage>
        <taxon>Eukaryota</taxon>
        <taxon>Fungi</taxon>
        <taxon>Dikarya</taxon>
        <taxon>Ascomycota</taxon>
        <taxon>Pezizomycotina</taxon>
        <taxon>Sordariomycetes</taxon>
        <taxon>Hypocreomycetidae</taxon>
        <taxon>Glomerellales</taxon>
        <taxon>Plectosphaerellaceae</taxon>
        <taxon>Plectosphaerella</taxon>
    </lineage>
</organism>
<evidence type="ECO:0000256" key="1">
    <source>
        <dbReference type="ARBA" id="ARBA00004123"/>
    </source>
</evidence>
<dbReference type="GO" id="GO:0008270">
    <property type="term" value="F:zinc ion binding"/>
    <property type="evidence" value="ECO:0007669"/>
    <property type="project" value="InterPro"/>
</dbReference>
<dbReference type="InterPro" id="IPR001138">
    <property type="entry name" value="Zn2Cys6_DnaBD"/>
</dbReference>
<feature type="compositionally biased region" description="Low complexity" evidence="4">
    <location>
        <begin position="112"/>
        <end position="143"/>
    </location>
</feature>
<dbReference type="InterPro" id="IPR050613">
    <property type="entry name" value="Sec_Metabolite_Reg"/>
</dbReference>
<accession>A0A9P8V9F2</accession>
<dbReference type="CDD" id="cd12148">
    <property type="entry name" value="fungal_TF_MHR"/>
    <property type="match status" value="1"/>
</dbReference>
<keyword evidence="2" id="KW-0479">Metal-binding</keyword>
<feature type="region of interest" description="Disordered" evidence="4">
    <location>
        <begin position="821"/>
        <end position="853"/>
    </location>
</feature>
<gene>
    <name evidence="7" type="ORF">F5X68DRAFT_241464</name>
</gene>
<keyword evidence="8" id="KW-1185">Reference proteome</keyword>
<name>A0A9P8V9F2_9PEZI</name>
<dbReference type="SMART" id="SM00906">
    <property type="entry name" value="Fungal_trans"/>
    <property type="match status" value="1"/>
</dbReference>
<dbReference type="PANTHER" id="PTHR31001">
    <property type="entry name" value="UNCHARACTERIZED TRANSCRIPTIONAL REGULATORY PROTEIN"/>
    <property type="match status" value="1"/>
</dbReference>
<sequence length="853" mass="94961">MTPTPPETSSSGRSPEDQFRVVRKRNRVPLSCYPCRTRKKCDRGHPCTNCVKREGGDASACSYATPVSRKKSQNQAAATTPDDMQNRIDRLENLVLSLMSGDVSVDAGSAETAAAVSRRSTTTTATTATARTGSASASASGTGPSPNSNMSAKVDLDEEEDSDIDESIATSLGMLKVDPDKGKLMYFGQEHWHMLLADISEVKTYFTNHKKELESSYERVKASKPLSAREGPTLLLGPPRATEQELRQGLPSKTTVRALCARYFNSLDDAVNIIHAPTFQKQLDKHWEDPTKTQITWLGLLYSVLTLAVLSHNKIGDEPPEWKGRTLEIASEYRLRCVQCLLVADYTKPSDYTVETMILYLQGEYLSRWDADVGLWMISSLIIRIAFRMGYHRDAKWFPALTPFQAEMRRRTWALLRMLDVMTSHQVSLPSMIREDDCDTHPPSNIYDEEFGPDTQVMPLSRPVTEATPISYMIIKTQLIIELGNILRATNKVAGQPSYDTILQFDARLREIKRQIPPHLQIKTMENSQDPVNLLISRFHIDILYQKILCILHRNFIERARHNSRYAHSRRTAINAALETLQHMATLHRETQPNGRLRSVKWLLGQIAVKDFGLAGTLILVELHHDNVAANSADRRLLESATFWTPEQRLNMIGMLEITRDVWLGLADSSVEVNKAAKVLDIVLAKIRSPETPGDSSNVKTEPMQGFENPDDMQPEHSAAMTLGMLSGGLTPNTAAMLNSMQPPSGINFGDVDFNMSGGTGMTPNFPVDMDMNSAQSPFSMFANSAGGDMGNNFDWNAFENYSQNANWGFDNNFGMFIPGPGQAGGTYQPTDDDKMNQNQYGNTNGFGSNPTN</sequence>
<proteinExistence type="predicted"/>
<evidence type="ECO:0000259" key="6">
    <source>
        <dbReference type="SMART" id="SM00906"/>
    </source>
</evidence>
<dbReference type="AlphaFoldDB" id="A0A9P8V9F2"/>
<dbReference type="InterPro" id="IPR036864">
    <property type="entry name" value="Zn2-C6_fun-type_DNA-bd_sf"/>
</dbReference>
<dbReference type="OrthoDB" id="762982at2759"/>
<evidence type="ECO:0000313" key="8">
    <source>
        <dbReference type="Proteomes" id="UP000770015"/>
    </source>
</evidence>
<dbReference type="GO" id="GO:0003677">
    <property type="term" value="F:DNA binding"/>
    <property type="evidence" value="ECO:0007669"/>
    <property type="project" value="InterPro"/>
</dbReference>
<evidence type="ECO:0000256" key="2">
    <source>
        <dbReference type="ARBA" id="ARBA00022723"/>
    </source>
</evidence>
<dbReference type="CDD" id="cd00067">
    <property type="entry name" value="GAL4"/>
    <property type="match status" value="1"/>
</dbReference>
<dbReference type="PANTHER" id="PTHR31001:SF49">
    <property type="entry name" value="ZN(II)2CYS6 TRANSCRIPTION FACTOR (EUROFUNG)"/>
    <property type="match status" value="1"/>
</dbReference>
<feature type="compositionally biased region" description="Polar residues" evidence="4">
    <location>
        <begin position="837"/>
        <end position="853"/>
    </location>
</feature>
<dbReference type="InterPro" id="IPR007219">
    <property type="entry name" value="XnlR_reg_dom"/>
</dbReference>
<reference evidence="7" key="1">
    <citation type="journal article" date="2021" name="Nat. Commun.">
        <title>Genetic determinants of endophytism in the Arabidopsis root mycobiome.</title>
        <authorList>
            <person name="Mesny F."/>
            <person name="Miyauchi S."/>
            <person name="Thiergart T."/>
            <person name="Pickel B."/>
            <person name="Atanasova L."/>
            <person name="Karlsson M."/>
            <person name="Huettel B."/>
            <person name="Barry K.W."/>
            <person name="Haridas S."/>
            <person name="Chen C."/>
            <person name="Bauer D."/>
            <person name="Andreopoulos W."/>
            <person name="Pangilinan J."/>
            <person name="LaButti K."/>
            <person name="Riley R."/>
            <person name="Lipzen A."/>
            <person name="Clum A."/>
            <person name="Drula E."/>
            <person name="Henrissat B."/>
            <person name="Kohler A."/>
            <person name="Grigoriev I.V."/>
            <person name="Martin F.M."/>
            <person name="Hacquard S."/>
        </authorList>
    </citation>
    <scope>NUCLEOTIDE SEQUENCE</scope>
    <source>
        <strain evidence="7">MPI-SDFR-AT-0117</strain>
    </source>
</reference>
<dbReference type="GO" id="GO:0006351">
    <property type="term" value="P:DNA-templated transcription"/>
    <property type="evidence" value="ECO:0007669"/>
    <property type="project" value="InterPro"/>
</dbReference>
<dbReference type="EMBL" id="JAGSXJ010000015">
    <property type="protein sequence ID" value="KAH6685303.1"/>
    <property type="molecule type" value="Genomic_DNA"/>
</dbReference>